<keyword evidence="6" id="KW-1185">Reference proteome</keyword>
<dbReference type="Pfam" id="PF05193">
    <property type="entry name" value="Peptidase_M16_C"/>
    <property type="match status" value="1"/>
</dbReference>
<evidence type="ECO:0000259" key="3">
    <source>
        <dbReference type="Pfam" id="PF00675"/>
    </source>
</evidence>
<reference evidence="5" key="3">
    <citation type="submission" date="2016-12" db="EMBL/GenBank/DDBJ databases">
        <title>Annotation of the draft genome assembly of Crocosphaera watsonii WH 8501.</title>
        <authorList>
            <consortium name="US DOE Joint Genome Institute (JGI-ORNL)"/>
            <person name="Larimer F."/>
            <person name="Land M."/>
        </authorList>
    </citation>
    <scope>NUCLEOTIDE SEQUENCE</scope>
    <source>
        <strain evidence="5">WH 8501</strain>
    </source>
</reference>
<dbReference type="InterPro" id="IPR050361">
    <property type="entry name" value="MPP/UQCRC_Complex"/>
</dbReference>
<dbReference type="Gene3D" id="3.30.830.10">
    <property type="entry name" value="Metalloenzyme, LuxS/M16 peptidase-like"/>
    <property type="match status" value="2"/>
</dbReference>
<dbReference type="Proteomes" id="UP000003922">
    <property type="component" value="Unassembled WGS sequence"/>
</dbReference>
<gene>
    <name evidence="5" type="ORF">CwatDRAFT_1609</name>
</gene>
<evidence type="ECO:0000259" key="4">
    <source>
        <dbReference type="Pfam" id="PF05193"/>
    </source>
</evidence>
<evidence type="ECO:0000313" key="5">
    <source>
        <dbReference type="EMBL" id="EAM48799.1"/>
    </source>
</evidence>
<dbReference type="PANTHER" id="PTHR11851">
    <property type="entry name" value="METALLOPROTEASE"/>
    <property type="match status" value="1"/>
</dbReference>
<dbReference type="AlphaFoldDB" id="Q4BY25"/>
<reference evidence="5" key="1">
    <citation type="submission" date="2004-02" db="EMBL/GenBank/DDBJ databases">
        <authorList>
            <consortium name="DOE Joint Genome Institute"/>
        </authorList>
    </citation>
    <scope>NUCLEOTIDE SEQUENCE [LARGE SCALE GENOMIC DNA]</scope>
    <source>
        <strain evidence="5">WH 8501</strain>
    </source>
</reference>
<name>Q4BY25_CROWT</name>
<dbReference type="RefSeq" id="WP_007307431.1">
    <property type="nucleotide sequence ID" value="NZ_AADV02000115.1"/>
</dbReference>
<sequence>MRQQKHLCENNNIPLSVTKLDQGITLVHQNICVTPVTVVDVWIKAGTRVEPQQWGGTAHFLEHMIFKGSQGINPGKFDEIVEENGGITNAFTSHDYAHFFLTVPGDRLRQTLPYLGEILLQAAIPDEEFSRERDVILEEIRSSYDDPDWVCFQTLCETLYQHHPYGKSILGHETQLKQYSPHQLRSFHRTHYQPDNMTVVVVGDIDKNAALCLVDEAFSNFSPPWGCPPHQINPEPPLREIRRNHIYSPRLSQGRLLMGWIGPGINELEPGLGLDILSVILGDGRTSRLVRELREDKGLVMDIESSFSLQEDSSLFTIGAWLNPENISQVEEIICDRLTQLQQEPITETELNKAKKLLCHDYIFSTETPSQLAGLYGYYQTLAHAELALSYPTLIQQYSVEKLQDLAYQYLSPQRYAITVMEPC</sequence>
<proteinExistence type="inferred from homology"/>
<reference evidence="5" key="2">
    <citation type="submission" date="2005-06" db="EMBL/GenBank/DDBJ databases">
        <title>Sequencing of the draft genome and assembly of Crocosphaera watsonii WH 8501.</title>
        <authorList>
            <consortium name="US DOE Joint Genome Institute (JGI-PGF)"/>
            <person name="Copeland A."/>
            <person name="Lucas S."/>
            <person name="Lapidus A."/>
            <person name="Barry K."/>
            <person name="Detter C."/>
            <person name="Glavina T."/>
            <person name="Hammon N."/>
            <person name="Israni S."/>
            <person name="Pitluck S."/>
            <person name="Richardson P."/>
        </authorList>
    </citation>
    <scope>NUCLEOTIDE SEQUENCE [LARGE SCALE GENOMIC DNA]</scope>
    <source>
        <strain evidence="5">WH 8501</strain>
    </source>
</reference>
<dbReference type="GO" id="GO:0004222">
    <property type="term" value="F:metalloendopeptidase activity"/>
    <property type="evidence" value="ECO:0007669"/>
    <property type="project" value="InterPro"/>
</dbReference>
<dbReference type="PROSITE" id="PS00143">
    <property type="entry name" value="INSULINASE"/>
    <property type="match status" value="1"/>
</dbReference>
<dbReference type="Pfam" id="PF00675">
    <property type="entry name" value="Peptidase_M16"/>
    <property type="match status" value="1"/>
</dbReference>
<dbReference type="SUPFAM" id="SSF63411">
    <property type="entry name" value="LuxS/MPP-like metallohydrolase"/>
    <property type="match status" value="2"/>
</dbReference>
<dbReference type="InterPro" id="IPR011249">
    <property type="entry name" value="Metalloenz_LuxS/M16"/>
</dbReference>
<dbReference type="PANTHER" id="PTHR11851:SF49">
    <property type="entry name" value="MITOCHONDRIAL-PROCESSING PEPTIDASE SUBUNIT ALPHA"/>
    <property type="match status" value="1"/>
</dbReference>
<evidence type="ECO:0000256" key="2">
    <source>
        <dbReference type="RuleBase" id="RU004447"/>
    </source>
</evidence>
<dbReference type="InterPro" id="IPR001431">
    <property type="entry name" value="Pept_M16_Zn_BS"/>
</dbReference>
<dbReference type="KEGG" id="cwa:CwatDRAFT_1609"/>
<dbReference type="GO" id="GO:0006508">
    <property type="term" value="P:proteolysis"/>
    <property type="evidence" value="ECO:0007669"/>
    <property type="project" value="InterPro"/>
</dbReference>
<organism evidence="5 6">
    <name type="scientific">Crocosphaera watsonii WH 8501</name>
    <dbReference type="NCBI Taxonomy" id="165597"/>
    <lineage>
        <taxon>Bacteria</taxon>
        <taxon>Bacillati</taxon>
        <taxon>Cyanobacteriota</taxon>
        <taxon>Cyanophyceae</taxon>
        <taxon>Oscillatoriophycideae</taxon>
        <taxon>Chroococcales</taxon>
        <taxon>Aphanothecaceae</taxon>
        <taxon>Crocosphaera</taxon>
    </lineage>
</organism>
<dbReference type="OrthoDB" id="9811314at2"/>
<evidence type="ECO:0000256" key="1">
    <source>
        <dbReference type="ARBA" id="ARBA00007261"/>
    </source>
</evidence>
<protein>
    <submittedName>
        <fullName evidence="5">Insulinase-like:Peptidase M16, C-terminal</fullName>
    </submittedName>
</protein>
<feature type="domain" description="Peptidase M16 N-terminal" evidence="3">
    <location>
        <begin position="34"/>
        <end position="171"/>
    </location>
</feature>
<accession>Q4BY25</accession>
<evidence type="ECO:0000313" key="6">
    <source>
        <dbReference type="Proteomes" id="UP000003922"/>
    </source>
</evidence>
<comment type="similarity">
    <text evidence="1 2">Belongs to the peptidase M16 family.</text>
</comment>
<dbReference type="InterPro" id="IPR007863">
    <property type="entry name" value="Peptidase_M16_C"/>
</dbReference>
<dbReference type="InterPro" id="IPR011765">
    <property type="entry name" value="Pept_M16_N"/>
</dbReference>
<dbReference type="GO" id="GO:0046872">
    <property type="term" value="F:metal ion binding"/>
    <property type="evidence" value="ECO:0007669"/>
    <property type="project" value="InterPro"/>
</dbReference>
<dbReference type="EMBL" id="AADV02000115">
    <property type="protein sequence ID" value="EAM48799.1"/>
    <property type="molecule type" value="Genomic_DNA"/>
</dbReference>
<comment type="caution">
    <text evidence="5">The sequence shown here is derived from an EMBL/GenBank/DDBJ whole genome shotgun (WGS) entry which is preliminary data.</text>
</comment>
<feature type="domain" description="Peptidase M16 C-terminal" evidence="4">
    <location>
        <begin position="181"/>
        <end position="358"/>
    </location>
</feature>